<dbReference type="InterPro" id="IPR050992">
    <property type="entry name" value="CheZ_family_phosphatases"/>
</dbReference>
<evidence type="ECO:0000313" key="5">
    <source>
        <dbReference type="Proteomes" id="UP001589789"/>
    </source>
</evidence>
<dbReference type="PANTHER" id="PTHR43693:SF1">
    <property type="entry name" value="PROTEIN PHOSPHATASE CHEZ"/>
    <property type="match status" value="1"/>
</dbReference>
<dbReference type="RefSeq" id="WP_377057105.1">
    <property type="nucleotide sequence ID" value="NZ_JBHLVZ010000114.1"/>
</dbReference>
<organism evidence="4 5">
    <name type="scientific">Muricoccus vinaceus</name>
    <dbReference type="NCBI Taxonomy" id="424704"/>
    <lineage>
        <taxon>Bacteria</taxon>
        <taxon>Pseudomonadati</taxon>
        <taxon>Pseudomonadota</taxon>
        <taxon>Alphaproteobacteria</taxon>
        <taxon>Acetobacterales</taxon>
        <taxon>Roseomonadaceae</taxon>
        <taxon>Muricoccus</taxon>
    </lineage>
</organism>
<sequence length="230" mass="24533">MTLPPSFTDEHVAGAVALSELERDALTELVNIGVSRAAASLRRMVGGEVLLSVPAIEIIPQATAATLIAEREGEDLVAVRQDFSGAFRGRALLLFPQSNGLELVRAVLGEDVAPEDAAEMEREALAETGNIILNGCLGTMANMLHRSLTMSLPQVLRGDGRSLLDAGGPASPEGLVLFLYINFAVRDRSIRGYIAMVMDMPSLGALKLLVGDFIERVMDDEMDVFPAAQG</sequence>
<dbReference type="InterPro" id="IPR028976">
    <property type="entry name" value="CheC-like_sf"/>
</dbReference>
<dbReference type="EMBL" id="JBHLVZ010000114">
    <property type="protein sequence ID" value="MFC0389593.1"/>
    <property type="molecule type" value="Genomic_DNA"/>
</dbReference>
<dbReference type="Gene3D" id="3.40.1550.10">
    <property type="entry name" value="CheC-like"/>
    <property type="match status" value="1"/>
</dbReference>
<keyword evidence="5" id="KW-1185">Reference proteome</keyword>
<dbReference type="PANTHER" id="PTHR43693">
    <property type="entry name" value="PROTEIN PHOSPHATASE CHEZ"/>
    <property type="match status" value="1"/>
</dbReference>
<feature type="domain" description="Chemotaxis phosphatase CheX-like" evidence="3">
    <location>
        <begin position="78"/>
        <end position="163"/>
    </location>
</feature>
<keyword evidence="2" id="KW-0378">Hydrolase</keyword>
<name>A0ABV6J446_9PROT</name>
<keyword evidence="1" id="KW-0145">Chemotaxis</keyword>
<reference evidence="4 5" key="1">
    <citation type="submission" date="2024-09" db="EMBL/GenBank/DDBJ databases">
        <authorList>
            <person name="Sun Q."/>
            <person name="Mori K."/>
        </authorList>
    </citation>
    <scope>NUCLEOTIDE SEQUENCE [LARGE SCALE GENOMIC DNA]</scope>
    <source>
        <strain evidence="4 5">CCM 7468</strain>
    </source>
</reference>
<accession>A0ABV6J446</accession>
<evidence type="ECO:0000313" key="4">
    <source>
        <dbReference type="EMBL" id="MFC0389593.1"/>
    </source>
</evidence>
<dbReference type="InterPro" id="IPR028051">
    <property type="entry name" value="CheX-like_dom"/>
</dbReference>
<proteinExistence type="predicted"/>
<dbReference type="Proteomes" id="UP001589789">
    <property type="component" value="Unassembled WGS sequence"/>
</dbReference>
<comment type="caution">
    <text evidence="4">The sequence shown here is derived from an EMBL/GenBank/DDBJ whole genome shotgun (WGS) entry which is preliminary data.</text>
</comment>
<dbReference type="CDD" id="cd17910">
    <property type="entry name" value="CheC_ClassII"/>
    <property type="match status" value="1"/>
</dbReference>
<evidence type="ECO:0000259" key="3">
    <source>
        <dbReference type="Pfam" id="PF13690"/>
    </source>
</evidence>
<protein>
    <submittedName>
        <fullName evidence="4">Chemotaxis protein CheX</fullName>
    </submittedName>
</protein>
<evidence type="ECO:0000256" key="2">
    <source>
        <dbReference type="ARBA" id="ARBA00022801"/>
    </source>
</evidence>
<dbReference type="SUPFAM" id="SSF103039">
    <property type="entry name" value="CheC-like"/>
    <property type="match status" value="1"/>
</dbReference>
<gene>
    <name evidence="4" type="ORF">ACFFIC_29205</name>
</gene>
<evidence type="ECO:0000256" key="1">
    <source>
        <dbReference type="ARBA" id="ARBA00022500"/>
    </source>
</evidence>
<dbReference type="Pfam" id="PF13690">
    <property type="entry name" value="CheX"/>
    <property type="match status" value="1"/>
</dbReference>